<dbReference type="Gene3D" id="3.40.50.300">
    <property type="entry name" value="P-loop containing nucleotide triphosphate hydrolases"/>
    <property type="match status" value="1"/>
</dbReference>
<dbReference type="PROSITE" id="PS00211">
    <property type="entry name" value="ABC_TRANSPORTER_1"/>
    <property type="match status" value="1"/>
</dbReference>
<dbReference type="RefSeq" id="WP_144590371.1">
    <property type="nucleotide sequence ID" value="NZ_VJWX01000215.1"/>
</dbReference>
<dbReference type="AlphaFoldDB" id="A0A558C945"/>
<dbReference type="GO" id="GO:0015418">
    <property type="term" value="F:ABC-type quaternary ammonium compound transporting activity"/>
    <property type="evidence" value="ECO:0007669"/>
    <property type="project" value="UniProtKB-EC"/>
</dbReference>
<dbReference type="Pfam" id="PF08402">
    <property type="entry name" value="TOBE_2"/>
    <property type="match status" value="1"/>
</dbReference>
<dbReference type="InterPro" id="IPR050093">
    <property type="entry name" value="ABC_SmlMolc_Importer"/>
</dbReference>
<evidence type="ECO:0000259" key="5">
    <source>
        <dbReference type="PROSITE" id="PS50893"/>
    </source>
</evidence>
<dbReference type="InterPro" id="IPR008995">
    <property type="entry name" value="Mo/tungstate-bd_C_term_dom"/>
</dbReference>
<dbReference type="EMBL" id="VJWX01000215">
    <property type="protein sequence ID" value="TVT45152.1"/>
    <property type="molecule type" value="Genomic_DNA"/>
</dbReference>
<dbReference type="InterPro" id="IPR017871">
    <property type="entry name" value="ABC_transporter-like_CS"/>
</dbReference>
<dbReference type="Pfam" id="PF00005">
    <property type="entry name" value="ABC_tran"/>
    <property type="match status" value="1"/>
</dbReference>
<reference evidence="6 7" key="2">
    <citation type="submission" date="2019-08" db="EMBL/GenBank/DDBJ databases">
        <title>Amycolatopsis acidicola sp. nov., isolated from peat swamp forest soil.</title>
        <authorList>
            <person name="Srisuk N."/>
        </authorList>
    </citation>
    <scope>NUCLEOTIDE SEQUENCE [LARGE SCALE GENOMIC DNA]</scope>
    <source>
        <strain evidence="6 7">TBRC 6029</strain>
    </source>
</reference>
<dbReference type="InterPro" id="IPR013611">
    <property type="entry name" value="Transp-assoc_OB_typ2"/>
</dbReference>
<reference evidence="6 7" key="1">
    <citation type="submission" date="2019-07" db="EMBL/GenBank/DDBJ databases">
        <authorList>
            <person name="Duangmal K."/>
            <person name="Teo W.F.A."/>
        </authorList>
    </citation>
    <scope>NUCLEOTIDE SEQUENCE [LARGE SCALE GENOMIC DNA]</scope>
    <source>
        <strain evidence="6 7">TBRC 6029</strain>
    </source>
</reference>
<dbReference type="PROSITE" id="PS50893">
    <property type="entry name" value="ABC_TRANSPORTER_2"/>
    <property type="match status" value="1"/>
</dbReference>
<dbReference type="InterPro" id="IPR003439">
    <property type="entry name" value="ABC_transporter-like_ATP-bd"/>
</dbReference>
<dbReference type="Proteomes" id="UP000320011">
    <property type="component" value="Unassembled WGS sequence"/>
</dbReference>
<dbReference type="SUPFAM" id="SSF50331">
    <property type="entry name" value="MOP-like"/>
    <property type="match status" value="1"/>
</dbReference>
<dbReference type="GO" id="GO:0005524">
    <property type="term" value="F:ATP binding"/>
    <property type="evidence" value="ECO:0007669"/>
    <property type="project" value="UniProtKB-KW"/>
</dbReference>
<evidence type="ECO:0000256" key="3">
    <source>
        <dbReference type="ARBA" id="ARBA00022840"/>
    </source>
</evidence>
<organism evidence="6 7">
    <name type="scientific">Amycolatopsis rhizosphaerae</name>
    <dbReference type="NCBI Taxonomy" id="2053003"/>
    <lineage>
        <taxon>Bacteria</taxon>
        <taxon>Bacillati</taxon>
        <taxon>Actinomycetota</taxon>
        <taxon>Actinomycetes</taxon>
        <taxon>Pseudonocardiales</taxon>
        <taxon>Pseudonocardiaceae</taxon>
        <taxon>Amycolatopsis</taxon>
    </lineage>
</organism>
<sequence length="370" mass="39041">MTLATLATLASPAVELRDVSVHYGQTRALAGLDLSVARGQTLALLGPSGSGKSTALKVLAGFVRPTSGRVLLDGVDITGLPPARRGLGVVVQSYALFPHLRVADNVAFGLRARRRPRSEVRERTREALELVGMADYARRFPRELSGGQQQRVAIARALAIRPPVLLLDEPLSALDAALREDMVAELLRLRAELPDTTLVYVTHDQGEALALADHIAVMRDARLVETGPCERLYRHPEHPFTARFLGAANLIPVEVLGPAGEGAVTVRLGPRELTATTAAAAARADGGEAVLGVRPHHLAVHAPGADLVPATLKGVQWRGSGYRLDLELTLGGRSCPVRADVPDDHGLPGIGEPVGVSIPDGCPLVPAEAG</sequence>
<evidence type="ECO:0000256" key="2">
    <source>
        <dbReference type="ARBA" id="ARBA00022741"/>
    </source>
</evidence>
<evidence type="ECO:0000313" key="7">
    <source>
        <dbReference type="Proteomes" id="UP000320011"/>
    </source>
</evidence>
<keyword evidence="2" id="KW-0547">Nucleotide-binding</keyword>
<dbReference type="SUPFAM" id="SSF52540">
    <property type="entry name" value="P-loop containing nucleoside triphosphate hydrolases"/>
    <property type="match status" value="1"/>
</dbReference>
<dbReference type="InterPro" id="IPR003593">
    <property type="entry name" value="AAA+_ATPase"/>
</dbReference>
<evidence type="ECO:0000256" key="4">
    <source>
        <dbReference type="ARBA" id="ARBA00066388"/>
    </source>
</evidence>
<keyword evidence="7" id="KW-1185">Reference proteome</keyword>
<protein>
    <recommendedName>
        <fullName evidence="4">ABC-type quaternary amine transporter</fullName>
        <ecNumber evidence="4">7.6.2.9</ecNumber>
    </recommendedName>
</protein>
<comment type="caution">
    <text evidence="6">The sequence shown here is derived from an EMBL/GenBank/DDBJ whole genome shotgun (WGS) entry which is preliminary data.</text>
</comment>
<evidence type="ECO:0000256" key="1">
    <source>
        <dbReference type="ARBA" id="ARBA00022448"/>
    </source>
</evidence>
<feature type="domain" description="ABC transporter" evidence="5">
    <location>
        <begin position="14"/>
        <end position="245"/>
    </location>
</feature>
<name>A0A558C945_9PSEU</name>
<dbReference type="OrthoDB" id="9802264at2"/>
<dbReference type="InterPro" id="IPR027417">
    <property type="entry name" value="P-loop_NTPase"/>
</dbReference>
<dbReference type="GO" id="GO:0016887">
    <property type="term" value="F:ATP hydrolysis activity"/>
    <property type="evidence" value="ECO:0007669"/>
    <property type="project" value="InterPro"/>
</dbReference>
<dbReference type="SMART" id="SM00382">
    <property type="entry name" value="AAA"/>
    <property type="match status" value="1"/>
</dbReference>
<dbReference type="Gene3D" id="2.40.50.100">
    <property type="match status" value="1"/>
</dbReference>
<gene>
    <name evidence="6" type="ORF">FNH05_20745</name>
</gene>
<accession>A0A558C945</accession>
<keyword evidence="3 6" id="KW-0067">ATP-binding</keyword>
<dbReference type="EC" id="7.6.2.9" evidence="4"/>
<dbReference type="GO" id="GO:0043190">
    <property type="term" value="C:ATP-binding cassette (ABC) transporter complex"/>
    <property type="evidence" value="ECO:0007669"/>
    <property type="project" value="InterPro"/>
</dbReference>
<dbReference type="FunFam" id="3.40.50.300:FF:000425">
    <property type="entry name" value="Probable ABC transporter, ATP-binding subunit"/>
    <property type="match status" value="1"/>
</dbReference>
<dbReference type="PANTHER" id="PTHR42781">
    <property type="entry name" value="SPERMIDINE/PUTRESCINE IMPORT ATP-BINDING PROTEIN POTA"/>
    <property type="match status" value="1"/>
</dbReference>
<dbReference type="PANTHER" id="PTHR42781:SF4">
    <property type="entry name" value="SPERMIDINE_PUTRESCINE IMPORT ATP-BINDING PROTEIN POTA"/>
    <property type="match status" value="1"/>
</dbReference>
<evidence type="ECO:0000313" key="6">
    <source>
        <dbReference type="EMBL" id="TVT45152.1"/>
    </source>
</evidence>
<keyword evidence="1" id="KW-0813">Transport</keyword>
<proteinExistence type="predicted"/>